<keyword evidence="2" id="KW-1185">Reference proteome</keyword>
<sequence length="169" mass="20056">MQAITLYRRQSGEDVSFEYNIFDNQFSPSNLAVRKVLMAMLESVHGRLSHLEVEYNDQMLADKWGAKRSAEWLVFLGAAKENRRDNRSGDIVVSRTFRAPLTQERYAFFYNLQDISVFPHYRLQEEEQERIVFYFSRYLQLLAPLKEAERFLARLDGFQLPYKIVELRS</sequence>
<evidence type="ECO:0000313" key="1">
    <source>
        <dbReference type="EMBL" id="USG67211.1"/>
    </source>
</evidence>
<name>A0ABY4WRJ8_9BACL</name>
<dbReference type="RefSeq" id="WP_251874313.1">
    <property type="nucleotide sequence ID" value="NZ_CP098755.1"/>
</dbReference>
<gene>
    <name evidence="1" type="ORF">NDK47_07960</name>
</gene>
<dbReference type="EMBL" id="CP098755">
    <property type="protein sequence ID" value="USG67211.1"/>
    <property type="molecule type" value="Genomic_DNA"/>
</dbReference>
<reference evidence="1" key="1">
    <citation type="submission" date="2022-06" db="EMBL/GenBank/DDBJ databases">
        <title>Genome sequencing of Brevibacillus sp. BB3-R1.</title>
        <authorList>
            <person name="Heo J."/>
            <person name="Lee D."/>
            <person name="Won M."/>
            <person name="Han B.-H."/>
            <person name="Hong S.-B."/>
            <person name="Kwon S.-W."/>
        </authorList>
    </citation>
    <scope>NUCLEOTIDE SEQUENCE</scope>
    <source>
        <strain evidence="1">BB3-R1</strain>
    </source>
</reference>
<dbReference type="Proteomes" id="UP001056500">
    <property type="component" value="Chromosome"/>
</dbReference>
<evidence type="ECO:0000313" key="2">
    <source>
        <dbReference type="Proteomes" id="UP001056500"/>
    </source>
</evidence>
<proteinExistence type="predicted"/>
<protein>
    <submittedName>
        <fullName evidence="1">Uncharacterized protein</fullName>
    </submittedName>
</protein>
<organism evidence="1 2">
    <name type="scientific">Brevibacillus ruminantium</name>
    <dbReference type="NCBI Taxonomy" id="2950604"/>
    <lineage>
        <taxon>Bacteria</taxon>
        <taxon>Bacillati</taxon>
        <taxon>Bacillota</taxon>
        <taxon>Bacilli</taxon>
        <taxon>Bacillales</taxon>
        <taxon>Paenibacillaceae</taxon>
        <taxon>Brevibacillus</taxon>
    </lineage>
</organism>
<accession>A0ABY4WRJ8</accession>